<reference evidence="2 3" key="1">
    <citation type="submission" date="2019-04" db="EMBL/GenBank/DDBJ databases">
        <title>Fungal friends and foes A comparative genomics study of 23 Aspergillus species from section Flavi.</title>
        <authorList>
            <consortium name="DOE Joint Genome Institute"/>
            <person name="Kjaerbolling I."/>
            <person name="Vesth T.C."/>
            <person name="Frisvad J.C."/>
            <person name="Nybo J.L."/>
            <person name="Theobald S."/>
            <person name="Kildgaard S."/>
            <person name="Petersen T.I."/>
            <person name="Kuo A."/>
            <person name="Sato A."/>
            <person name="Lyhne E.K."/>
            <person name="Kogle M.E."/>
            <person name="Wiebenga A."/>
            <person name="Kun R.S."/>
            <person name="Lubbers R.J."/>
            <person name="Makela M.R."/>
            <person name="Barry K."/>
            <person name="Chovatia M."/>
            <person name="Clum A."/>
            <person name="Daum C."/>
            <person name="Haridas S."/>
            <person name="He G."/>
            <person name="LaButti K."/>
            <person name="Lipzen A."/>
            <person name="Mondo S."/>
            <person name="Pangilinan J."/>
            <person name="Riley R."/>
            <person name="Salamov A."/>
            <person name="Simmons B.A."/>
            <person name="Magnuson J.K."/>
            <person name="Henrissat B."/>
            <person name="Mortensen U.H."/>
            <person name="Larsen T.O."/>
            <person name="De vries R.P."/>
            <person name="Grigoriev I.V."/>
            <person name="Machida M."/>
            <person name="Baker S.E."/>
            <person name="Andersen M.R."/>
        </authorList>
    </citation>
    <scope>NUCLEOTIDE SEQUENCE [LARGE SCALE GENOMIC DNA]</scope>
    <source>
        <strain evidence="2 3">CBS 126849</strain>
    </source>
</reference>
<evidence type="ECO:0000313" key="2">
    <source>
        <dbReference type="EMBL" id="KAB8213201.1"/>
    </source>
</evidence>
<name>A0A5N6E6K3_9EURO</name>
<dbReference type="InterPro" id="IPR025676">
    <property type="entry name" value="Clr5_dom"/>
</dbReference>
<proteinExistence type="predicted"/>
<gene>
    <name evidence="2" type="ORF">BDV33DRAFT_185222</name>
</gene>
<dbReference type="EMBL" id="ML733667">
    <property type="protein sequence ID" value="KAB8213201.1"/>
    <property type="molecule type" value="Genomic_DNA"/>
</dbReference>
<protein>
    <recommendedName>
        <fullName evidence="1">Clr5 domain-containing protein</fullName>
    </recommendedName>
</protein>
<sequence length="61" mass="7420">MQHQMSSDVWETNKPLIIRLYKHEGWPVKQVLKRIRTSNFNPSDGQVRSRLKRWGITKWTR</sequence>
<dbReference type="Proteomes" id="UP000326799">
    <property type="component" value="Unassembled WGS sequence"/>
</dbReference>
<dbReference type="AlphaFoldDB" id="A0A5N6E6K3"/>
<feature type="non-terminal residue" evidence="2">
    <location>
        <position position="61"/>
    </location>
</feature>
<accession>A0A5N6E6K3</accession>
<feature type="domain" description="Clr5" evidence="1">
    <location>
        <begin position="7"/>
        <end position="58"/>
    </location>
</feature>
<organism evidence="2 3">
    <name type="scientific">Aspergillus novoparasiticus</name>
    <dbReference type="NCBI Taxonomy" id="986946"/>
    <lineage>
        <taxon>Eukaryota</taxon>
        <taxon>Fungi</taxon>
        <taxon>Dikarya</taxon>
        <taxon>Ascomycota</taxon>
        <taxon>Pezizomycotina</taxon>
        <taxon>Eurotiomycetes</taxon>
        <taxon>Eurotiomycetidae</taxon>
        <taxon>Eurotiales</taxon>
        <taxon>Aspergillaceae</taxon>
        <taxon>Aspergillus</taxon>
        <taxon>Aspergillus subgen. Circumdati</taxon>
    </lineage>
</organism>
<dbReference type="Pfam" id="PF14420">
    <property type="entry name" value="Clr5"/>
    <property type="match status" value="1"/>
</dbReference>
<evidence type="ECO:0000259" key="1">
    <source>
        <dbReference type="Pfam" id="PF14420"/>
    </source>
</evidence>
<keyword evidence="3" id="KW-1185">Reference proteome</keyword>
<evidence type="ECO:0000313" key="3">
    <source>
        <dbReference type="Proteomes" id="UP000326799"/>
    </source>
</evidence>